<evidence type="ECO:0000256" key="10">
    <source>
        <dbReference type="ARBA" id="ARBA00023136"/>
    </source>
</evidence>
<feature type="compositionally biased region" description="Low complexity" evidence="11">
    <location>
        <begin position="483"/>
        <end position="493"/>
    </location>
</feature>
<dbReference type="EC" id="2.7.13.3" evidence="3"/>
<evidence type="ECO:0000256" key="6">
    <source>
        <dbReference type="ARBA" id="ARBA00022692"/>
    </source>
</evidence>
<keyword evidence="16" id="KW-1185">Reference proteome</keyword>
<dbReference type="Pfam" id="PF13755">
    <property type="entry name" value="Sensor_TM1"/>
    <property type="match status" value="1"/>
</dbReference>
<feature type="transmembrane region" description="Helical" evidence="12">
    <location>
        <begin position="295"/>
        <end position="319"/>
    </location>
</feature>
<feature type="compositionally biased region" description="Low complexity" evidence="11">
    <location>
        <begin position="96"/>
        <end position="105"/>
    </location>
</feature>
<accession>A0A5R9J838</accession>
<comment type="catalytic activity">
    <reaction evidence="1">
        <text>ATP + protein L-histidine = ADP + protein N-phospho-L-histidine.</text>
        <dbReference type="EC" id="2.7.13.3"/>
    </reaction>
</comment>
<evidence type="ECO:0000256" key="8">
    <source>
        <dbReference type="ARBA" id="ARBA00022989"/>
    </source>
</evidence>
<dbReference type="InterPro" id="IPR036097">
    <property type="entry name" value="HisK_dim/P_sf"/>
</dbReference>
<dbReference type="PANTHER" id="PTHR45436">
    <property type="entry name" value="SENSOR HISTIDINE KINASE YKOH"/>
    <property type="match status" value="1"/>
</dbReference>
<dbReference type="GO" id="GO:0005886">
    <property type="term" value="C:plasma membrane"/>
    <property type="evidence" value="ECO:0007669"/>
    <property type="project" value="TreeGrafter"/>
</dbReference>
<protein>
    <recommendedName>
        <fullName evidence="3">histidine kinase</fullName>
        <ecNumber evidence="3">2.7.13.3</ecNumber>
    </recommendedName>
</protein>
<feature type="transmembrane region" description="Helical" evidence="12">
    <location>
        <begin position="38"/>
        <end position="60"/>
    </location>
</feature>
<dbReference type="SUPFAM" id="SSF55874">
    <property type="entry name" value="ATPase domain of HSP90 chaperone/DNA topoisomerase II/histidine kinase"/>
    <property type="match status" value="1"/>
</dbReference>
<evidence type="ECO:0000256" key="7">
    <source>
        <dbReference type="ARBA" id="ARBA00022777"/>
    </source>
</evidence>
<feature type="domain" description="HAMP" evidence="14">
    <location>
        <begin position="321"/>
        <end position="377"/>
    </location>
</feature>
<name>A0A5R9J838_9PROT</name>
<keyword evidence="6 12" id="KW-0812">Transmembrane</keyword>
<feature type="region of interest" description="Disordered" evidence="11">
    <location>
        <begin position="169"/>
        <end position="189"/>
    </location>
</feature>
<dbReference type="CDD" id="cd00082">
    <property type="entry name" value="HisKA"/>
    <property type="match status" value="1"/>
</dbReference>
<evidence type="ECO:0000256" key="5">
    <source>
        <dbReference type="ARBA" id="ARBA00022679"/>
    </source>
</evidence>
<gene>
    <name evidence="15" type="ORF">FE263_16665</name>
</gene>
<sequence length="619" mass="66397">MPDTLPAPTPGQGLLAAAPATRGSIKARRSRRRWVSPLMRRILLVNALPLALLVATLLYLNQFQNSLLEAEVTALREQARIYAGALGQSAVGQRAAGAVAAPHQHAPGRPRHSRAGTAPHQADAATTDTDDNTVLVSDLVRPLLLRLTEPSPSAQAKLFAPDGQEIADSRADAGSAGAPRVRTPEPGYGGTMERVYDRLLSLLPETRLRVAVLGANADPDAQPPDTGASDDAAGGDARQQLHIGDSDSSDTPPYIRRTADHRLLVTVAEPVMHDGHTVGIIQLTREARDVDRSLFAVRSSILVLFFVALALTVLLSWYLSLTIARPLLLLAGSAHVMREGIGRSGSVPRRLINRRDEIGELAKALDESARALWARMDAIERFAADVSHEIKNPLSSIRSAIETLLRIEDLNQQRRLLAIIGEDVRRLDRLITDISDASRVDAELSRARAEPVDVLPILSVLAEIHQATRNENGPLLEIQRNEPPTAAGGEASPAPGGVVVLAVEDRLVQVLRNLIGNAVSFSPPNGRILLATADAGAMVELSVSDEGPGIPEARLDSVFDRFYSERPPGENFGQHSGLGLSISRQIVEALRGSISAENRHDASGHVIGARFVVRLPKAP</sequence>
<feature type="domain" description="Histidine kinase" evidence="13">
    <location>
        <begin position="385"/>
        <end position="619"/>
    </location>
</feature>
<dbReference type="InterPro" id="IPR003660">
    <property type="entry name" value="HAMP_dom"/>
</dbReference>
<dbReference type="OrthoDB" id="9805942at2"/>
<dbReference type="InterPro" id="IPR003661">
    <property type="entry name" value="HisK_dim/P_dom"/>
</dbReference>
<keyword evidence="8 12" id="KW-1133">Transmembrane helix</keyword>
<dbReference type="Pfam" id="PF02518">
    <property type="entry name" value="HATPase_c"/>
    <property type="match status" value="1"/>
</dbReference>
<dbReference type="Gene3D" id="1.10.287.130">
    <property type="match status" value="1"/>
</dbReference>
<organism evidence="15 16">
    <name type="scientific">Lichenicoccus roseus</name>
    <dbReference type="NCBI Taxonomy" id="2683649"/>
    <lineage>
        <taxon>Bacteria</taxon>
        <taxon>Pseudomonadati</taxon>
        <taxon>Pseudomonadota</taxon>
        <taxon>Alphaproteobacteria</taxon>
        <taxon>Acetobacterales</taxon>
        <taxon>Acetobacteraceae</taxon>
        <taxon>Lichenicoccus</taxon>
    </lineage>
</organism>
<reference evidence="15 16" key="1">
    <citation type="submission" date="2019-05" db="EMBL/GenBank/DDBJ databases">
        <authorList>
            <person name="Pankratov T."/>
            <person name="Grouzdev D."/>
        </authorList>
    </citation>
    <scope>NUCLEOTIDE SEQUENCE [LARGE SCALE GENOMIC DNA]</scope>
    <source>
        <strain evidence="15 16">KEBCLARHB70R</strain>
    </source>
</reference>
<feature type="region of interest" description="Disordered" evidence="11">
    <location>
        <begin position="473"/>
        <end position="493"/>
    </location>
</feature>
<evidence type="ECO:0000256" key="11">
    <source>
        <dbReference type="SAM" id="MobiDB-lite"/>
    </source>
</evidence>
<evidence type="ECO:0000256" key="12">
    <source>
        <dbReference type="SAM" id="Phobius"/>
    </source>
</evidence>
<feature type="region of interest" description="Disordered" evidence="11">
    <location>
        <begin position="215"/>
        <end position="254"/>
    </location>
</feature>
<dbReference type="PANTHER" id="PTHR45436:SF5">
    <property type="entry name" value="SENSOR HISTIDINE KINASE TRCS"/>
    <property type="match status" value="1"/>
</dbReference>
<dbReference type="InterPro" id="IPR004358">
    <property type="entry name" value="Sig_transdc_His_kin-like_C"/>
</dbReference>
<dbReference type="Proteomes" id="UP000305654">
    <property type="component" value="Unassembled WGS sequence"/>
</dbReference>
<dbReference type="PROSITE" id="PS50109">
    <property type="entry name" value="HIS_KIN"/>
    <property type="match status" value="1"/>
</dbReference>
<evidence type="ECO:0000256" key="3">
    <source>
        <dbReference type="ARBA" id="ARBA00012438"/>
    </source>
</evidence>
<dbReference type="InterPro" id="IPR003594">
    <property type="entry name" value="HATPase_dom"/>
</dbReference>
<evidence type="ECO:0000259" key="14">
    <source>
        <dbReference type="PROSITE" id="PS50885"/>
    </source>
</evidence>
<evidence type="ECO:0000313" key="16">
    <source>
        <dbReference type="Proteomes" id="UP000305654"/>
    </source>
</evidence>
<keyword evidence="5" id="KW-0808">Transferase</keyword>
<dbReference type="PROSITE" id="PS50885">
    <property type="entry name" value="HAMP"/>
    <property type="match status" value="1"/>
</dbReference>
<dbReference type="AlphaFoldDB" id="A0A5R9J838"/>
<dbReference type="EMBL" id="VCDI01000006">
    <property type="protein sequence ID" value="TLU71516.1"/>
    <property type="molecule type" value="Genomic_DNA"/>
</dbReference>
<evidence type="ECO:0000313" key="15">
    <source>
        <dbReference type="EMBL" id="TLU71516.1"/>
    </source>
</evidence>
<dbReference type="Gene3D" id="3.30.565.10">
    <property type="entry name" value="Histidine kinase-like ATPase, C-terminal domain"/>
    <property type="match status" value="1"/>
</dbReference>
<keyword evidence="7" id="KW-0418">Kinase</keyword>
<keyword evidence="10 12" id="KW-0472">Membrane</keyword>
<feature type="region of interest" description="Disordered" evidence="11">
    <location>
        <begin position="1"/>
        <end position="22"/>
    </location>
</feature>
<dbReference type="InterPro" id="IPR005467">
    <property type="entry name" value="His_kinase_dom"/>
</dbReference>
<comment type="caution">
    <text evidence="15">The sequence shown here is derived from an EMBL/GenBank/DDBJ whole genome shotgun (WGS) entry which is preliminary data.</text>
</comment>
<keyword evidence="4" id="KW-0597">Phosphoprotein</keyword>
<evidence type="ECO:0000256" key="2">
    <source>
        <dbReference type="ARBA" id="ARBA00004370"/>
    </source>
</evidence>
<dbReference type="InterPro" id="IPR036890">
    <property type="entry name" value="HATPase_C_sf"/>
</dbReference>
<dbReference type="Pfam" id="PF00512">
    <property type="entry name" value="HisKA"/>
    <property type="match status" value="1"/>
</dbReference>
<dbReference type="GO" id="GO:0000155">
    <property type="term" value="F:phosphorelay sensor kinase activity"/>
    <property type="evidence" value="ECO:0007669"/>
    <property type="project" value="InterPro"/>
</dbReference>
<feature type="region of interest" description="Disordered" evidence="11">
    <location>
        <begin position="96"/>
        <end position="128"/>
    </location>
</feature>
<evidence type="ECO:0000259" key="13">
    <source>
        <dbReference type="PROSITE" id="PS50109"/>
    </source>
</evidence>
<comment type="subcellular location">
    <subcellularLocation>
        <location evidence="2">Membrane</location>
    </subcellularLocation>
</comment>
<evidence type="ECO:0000256" key="1">
    <source>
        <dbReference type="ARBA" id="ARBA00000085"/>
    </source>
</evidence>
<dbReference type="SUPFAM" id="SSF47384">
    <property type="entry name" value="Homodimeric domain of signal transducing histidine kinase"/>
    <property type="match status" value="1"/>
</dbReference>
<dbReference type="Gene3D" id="6.10.340.10">
    <property type="match status" value="1"/>
</dbReference>
<evidence type="ECO:0000256" key="9">
    <source>
        <dbReference type="ARBA" id="ARBA00023012"/>
    </source>
</evidence>
<dbReference type="RefSeq" id="WP_138327154.1">
    <property type="nucleotide sequence ID" value="NZ_VCDI01000006.1"/>
</dbReference>
<keyword evidence="9" id="KW-0902">Two-component regulatory system</keyword>
<dbReference type="PRINTS" id="PR00344">
    <property type="entry name" value="BCTRLSENSOR"/>
</dbReference>
<dbReference type="SMART" id="SM00387">
    <property type="entry name" value="HATPase_c"/>
    <property type="match status" value="1"/>
</dbReference>
<feature type="compositionally biased region" description="Low complexity" evidence="11">
    <location>
        <begin position="225"/>
        <end position="237"/>
    </location>
</feature>
<dbReference type="InterPro" id="IPR050428">
    <property type="entry name" value="TCS_sensor_his_kinase"/>
</dbReference>
<evidence type="ECO:0000256" key="4">
    <source>
        <dbReference type="ARBA" id="ARBA00022553"/>
    </source>
</evidence>
<dbReference type="SMART" id="SM00388">
    <property type="entry name" value="HisKA"/>
    <property type="match status" value="1"/>
</dbReference>
<proteinExistence type="predicted"/>
<dbReference type="InterPro" id="IPR025908">
    <property type="entry name" value="Sensor_TM1"/>
</dbReference>